<feature type="domain" description="LD-carboxypeptidase N-terminal" evidence="6">
    <location>
        <begin position="23"/>
        <end position="143"/>
    </location>
</feature>
<keyword evidence="2" id="KW-0121">Carboxypeptidase</keyword>
<dbReference type="Gene3D" id="3.40.50.10740">
    <property type="entry name" value="Class I glutamine amidotransferase-like"/>
    <property type="match status" value="1"/>
</dbReference>
<keyword evidence="3" id="KW-0645">Protease</keyword>
<evidence type="ECO:0000259" key="7">
    <source>
        <dbReference type="Pfam" id="PF17676"/>
    </source>
</evidence>
<evidence type="ECO:0000313" key="9">
    <source>
        <dbReference type="Proteomes" id="UP001595847"/>
    </source>
</evidence>
<keyword evidence="4" id="KW-0378">Hydrolase</keyword>
<dbReference type="PANTHER" id="PTHR30237">
    <property type="entry name" value="MURAMOYLTETRAPEPTIDE CARBOXYPEPTIDASE"/>
    <property type="match status" value="1"/>
</dbReference>
<dbReference type="RefSeq" id="WP_378536903.1">
    <property type="nucleotide sequence ID" value="NZ_JBHSBH010000015.1"/>
</dbReference>
<gene>
    <name evidence="8" type="ORF">ACFOVU_22940</name>
</gene>
<evidence type="ECO:0000256" key="2">
    <source>
        <dbReference type="ARBA" id="ARBA00022645"/>
    </source>
</evidence>
<dbReference type="InterPro" id="IPR003507">
    <property type="entry name" value="S66_fam"/>
</dbReference>
<feature type="domain" description="LD-carboxypeptidase C-terminal" evidence="7">
    <location>
        <begin position="188"/>
        <end position="301"/>
    </location>
</feature>
<dbReference type="SUPFAM" id="SSF52317">
    <property type="entry name" value="Class I glutamine amidotransferase-like"/>
    <property type="match status" value="1"/>
</dbReference>
<dbReference type="InterPro" id="IPR027461">
    <property type="entry name" value="Carboxypeptidase_A_C_sf"/>
</dbReference>
<evidence type="ECO:0000256" key="3">
    <source>
        <dbReference type="ARBA" id="ARBA00022670"/>
    </source>
</evidence>
<dbReference type="PIRSF" id="PIRSF028757">
    <property type="entry name" value="LD-carboxypeptidase"/>
    <property type="match status" value="1"/>
</dbReference>
<evidence type="ECO:0000313" key="8">
    <source>
        <dbReference type="EMBL" id="MFC3998801.1"/>
    </source>
</evidence>
<dbReference type="Gene3D" id="3.50.30.60">
    <property type="entry name" value="LD-carboxypeptidase A C-terminal domain-like"/>
    <property type="match status" value="1"/>
</dbReference>
<evidence type="ECO:0000256" key="5">
    <source>
        <dbReference type="ARBA" id="ARBA00022825"/>
    </source>
</evidence>
<dbReference type="InterPro" id="IPR027478">
    <property type="entry name" value="LdcA_N"/>
</dbReference>
<evidence type="ECO:0000256" key="1">
    <source>
        <dbReference type="ARBA" id="ARBA00010233"/>
    </source>
</evidence>
<organism evidence="8 9">
    <name type="scientific">Nocardiopsis sediminis</name>
    <dbReference type="NCBI Taxonomy" id="1778267"/>
    <lineage>
        <taxon>Bacteria</taxon>
        <taxon>Bacillati</taxon>
        <taxon>Actinomycetota</taxon>
        <taxon>Actinomycetes</taxon>
        <taxon>Streptosporangiales</taxon>
        <taxon>Nocardiopsidaceae</taxon>
        <taxon>Nocardiopsis</taxon>
    </lineage>
</organism>
<dbReference type="InterPro" id="IPR029062">
    <property type="entry name" value="Class_I_gatase-like"/>
</dbReference>
<keyword evidence="5" id="KW-0720">Serine protease</keyword>
<dbReference type="CDD" id="cd07025">
    <property type="entry name" value="Peptidase_S66"/>
    <property type="match status" value="1"/>
</dbReference>
<dbReference type="EMBL" id="JBHSBH010000015">
    <property type="protein sequence ID" value="MFC3998801.1"/>
    <property type="molecule type" value="Genomic_DNA"/>
</dbReference>
<evidence type="ECO:0000259" key="6">
    <source>
        <dbReference type="Pfam" id="PF02016"/>
    </source>
</evidence>
<accession>A0ABV8FVC2</accession>
<dbReference type="InterPro" id="IPR040449">
    <property type="entry name" value="Peptidase_S66_N"/>
</dbReference>
<name>A0ABV8FVC2_9ACTN</name>
<dbReference type="SUPFAM" id="SSF141986">
    <property type="entry name" value="LD-carboxypeptidase A C-terminal domain-like"/>
    <property type="match status" value="1"/>
</dbReference>
<keyword evidence="9" id="KW-1185">Reference proteome</keyword>
<protein>
    <submittedName>
        <fullName evidence="8">LD-carboxypeptidase</fullName>
    </submittedName>
</protein>
<dbReference type="Pfam" id="PF02016">
    <property type="entry name" value="Peptidase_S66"/>
    <property type="match status" value="1"/>
</dbReference>
<comment type="similarity">
    <text evidence="1">Belongs to the peptidase S66 family.</text>
</comment>
<sequence length="316" mass="33172">MNEAVGGRGGLTRPPRLVPGDTVSVVAPCSPVDPDLLDGAIEILRDWGLEVKEGAHLRDRHPLFPFLAGMDADRAADLQQAWLDPDTAAVLCARGGNGAHRTVDLLDFDVLRRRPAKALVGFSDVTALHEAFAVELGVSTLHGPVLASGYFVGDDTAVKGLRSALFEPESQTVLAPESASTLVGGTVRGVTIGGNLSLLNDGVATPHSRGSAAGGLLLLEDVNEDISRIDRMLTQLLRSGWMHGVAGVLLGSWTDCTPGPELIRELMLERLEPLGIPVVWEFGFGHLPAQVTVPLGAAATLDADACTLTLDAPALL</sequence>
<dbReference type="PANTHER" id="PTHR30237:SF2">
    <property type="entry name" value="MUREIN TETRAPEPTIDE CARBOXYPEPTIDASE"/>
    <property type="match status" value="1"/>
</dbReference>
<dbReference type="Pfam" id="PF17676">
    <property type="entry name" value="Peptidase_S66C"/>
    <property type="match status" value="1"/>
</dbReference>
<dbReference type="InterPro" id="IPR040921">
    <property type="entry name" value="Peptidase_S66C"/>
</dbReference>
<reference evidence="9" key="1">
    <citation type="journal article" date="2019" name="Int. J. Syst. Evol. Microbiol.">
        <title>The Global Catalogue of Microorganisms (GCM) 10K type strain sequencing project: providing services to taxonomists for standard genome sequencing and annotation.</title>
        <authorList>
            <consortium name="The Broad Institute Genomics Platform"/>
            <consortium name="The Broad Institute Genome Sequencing Center for Infectious Disease"/>
            <person name="Wu L."/>
            <person name="Ma J."/>
        </authorList>
    </citation>
    <scope>NUCLEOTIDE SEQUENCE [LARGE SCALE GENOMIC DNA]</scope>
    <source>
        <strain evidence="9">TBRC 1826</strain>
    </source>
</reference>
<comment type="caution">
    <text evidence="8">The sequence shown here is derived from an EMBL/GenBank/DDBJ whole genome shotgun (WGS) entry which is preliminary data.</text>
</comment>
<evidence type="ECO:0000256" key="4">
    <source>
        <dbReference type="ARBA" id="ARBA00022801"/>
    </source>
</evidence>
<dbReference type="Proteomes" id="UP001595847">
    <property type="component" value="Unassembled WGS sequence"/>
</dbReference>
<proteinExistence type="inferred from homology"/>